<dbReference type="PANTHER" id="PTHR14359">
    <property type="entry name" value="HOMO-OLIGOMERIC FLAVIN CONTAINING CYS DECARBOXYLASE FAMILY"/>
    <property type="match status" value="1"/>
</dbReference>
<proteinExistence type="predicted"/>
<evidence type="ECO:0000313" key="3">
    <source>
        <dbReference type="Proteomes" id="UP001499978"/>
    </source>
</evidence>
<dbReference type="Proteomes" id="UP001499978">
    <property type="component" value="Unassembled WGS sequence"/>
</dbReference>
<feature type="domain" description="Flavoprotein" evidence="1">
    <location>
        <begin position="11"/>
        <end position="138"/>
    </location>
</feature>
<dbReference type="PANTHER" id="PTHR14359:SF6">
    <property type="entry name" value="PHOSPHOPANTOTHENOYLCYSTEINE DECARBOXYLASE"/>
    <property type="match status" value="1"/>
</dbReference>
<dbReference type="RefSeq" id="WP_344171399.1">
    <property type="nucleotide sequence ID" value="NZ_BAAARY010000007.1"/>
</dbReference>
<name>A0ABP6ASD3_9ACTN</name>
<protein>
    <submittedName>
        <fullName evidence="2">Flavoprotein</fullName>
    </submittedName>
</protein>
<dbReference type="InterPro" id="IPR036551">
    <property type="entry name" value="Flavin_trans-like"/>
</dbReference>
<comment type="caution">
    <text evidence="2">The sequence shown here is derived from an EMBL/GenBank/DDBJ whole genome shotgun (WGS) entry which is preliminary data.</text>
</comment>
<accession>A0ABP6ASD3</accession>
<dbReference type="EMBL" id="BAAARY010000007">
    <property type="protein sequence ID" value="GAA2521458.1"/>
    <property type="molecule type" value="Genomic_DNA"/>
</dbReference>
<gene>
    <name evidence="2" type="ORF">GCM10010201_19190</name>
</gene>
<keyword evidence="3" id="KW-1185">Reference proteome</keyword>
<evidence type="ECO:0000259" key="1">
    <source>
        <dbReference type="Pfam" id="PF02441"/>
    </source>
</evidence>
<reference evidence="3" key="1">
    <citation type="journal article" date="2019" name="Int. J. Syst. Evol. Microbiol.">
        <title>The Global Catalogue of Microorganisms (GCM) 10K type strain sequencing project: providing services to taxonomists for standard genome sequencing and annotation.</title>
        <authorList>
            <consortium name="The Broad Institute Genomics Platform"/>
            <consortium name="The Broad Institute Genome Sequencing Center for Infectious Disease"/>
            <person name="Wu L."/>
            <person name="Ma J."/>
        </authorList>
    </citation>
    <scope>NUCLEOTIDE SEQUENCE [LARGE SCALE GENOMIC DNA]</scope>
    <source>
        <strain evidence="3">JCM 3367</strain>
    </source>
</reference>
<dbReference type="SUPFAM" id="SSF52507">
    <property type="entry name" value="Homo-oligomeric flavin-containing Cys decarboxylases, HFCD"/>
    <property type="match status" value="1"/>
</dbReference>
<dbReference type="InterPro" id="IPR003382">
    <property type="entry name" value="Flavoprotein"/>
</dbReference>
<evidence type="ECO:0000313" key="2">
    <source>
        <dbReference type="EMBL" id="GAA2521458.1"/>
    </source>
</evidence>
<organism evidence="2 3">
    <name type="scientific">Pilimelia columellifera subsp. columellifera</name>
    <dbReference type="NCBI Taxonomy" id="706583"/>
    <lineage>
        <taxon>Bacteria</taxon>
        <taxon>Bacillati</taxon>
        <taxon>Actinomycetota</taxon>
        <taxon>Actinomycetes</taxon>
        <taxon>Micromonosporales</taxon>
        <taxon>Micromonosporaceae</taxon>
        <taxon>Pilimelia</taxon>
    </lineage>
</organism>
<dbReference type="Pfam" id="PF02441">
    <property type="entry name" value="Flavoprotein"/>
    <property type="match status" value="1"/>
</dbReference>
<sequence length="188" mass="19660">MTETSRVLYSIVCGSPPAHDVGRLVTLGQRAGWRVCVITTPAGRRFVDVDALAAQTGHPVRSHYKEPDAADVLPPPDALVVAPATANTMNKWRAGIADTLALGLLVEGLGRGLPIVAAPSVNSALAAHPAFGQSVAMLREWGVRVLFGEGPHQPHPPGAGDPDDFPWEQVVAALGALVPRPPATPATW</sequence>
<dbReference type="Gene3D" id="3.40.50.1950">
    <property type="entry name" value="Flavin prenyltransferase-like"/>
    <property type="match status" value="1"/>
</dbReference>